<protein>
    <recommendedName>
        <fullName evidence="4">Arrestin C-terminal-like domain-containing protein</fullName>
    </recommendedName>
</protein>
<dbReference type="Pfam" id="PF02752">
    <property type="entry name" value="Arrestin_C"/>
    <property type="match status" value="1"/>
</dbReference>
<sequence length="884" mass="99840">MPSNCEICLTRTSAVYYTGEHITGWINLIASKKPLHVEALSISLRCLSTVGWQEVDSRLPQIVHNDSEAIREPSYINYTGSKLHMEKTQRLLEAVSLRPRGTERRNFEFQLPSELPANCRLPLGHTSYALQVRLQRRGKHDKIFERSLCVKRRIEMRELRPATNSSVSLRLHLSRSVYVPGQRIAFELQPTEPAACRTCLCQVITYRSDKPVVKEKRVERVLDESFDWAGVLHLPLFTPLMTQLQGEPIEISYFVEAGSSLCRQPLRLPLWVGSVAPPMDGTADARADSPGLGYDNLALSENDSLGAAISELPRHNLNSEFRPPRKTGHGDQLKRRRRHRKQSYMRLAWRYFYDNLFPGRKDAASEREGNAGRTTKALGSVRVWLCESSVEFSLSLPCAVSVPCSACNVCSALGPLLAMPTTCVFQLDRLNPVYNSGEYISGRILLRTDKVKRVNAVYVTLEGEAKVQWSMSGKSETSNYSGHQQYLHTRTNVFDNSLFRAGVHVYVLTLRIPPDCPSSCKGPYGYIAYNISLTIDKPWGFDEVFRKPIMVVQTLDLNYNSEFALPVKDENIKYLCHWPCVSGPISSSLALPASGFTPLQEVPFTVEIDNQSPHYDIIALEVSIKQHFVFLSRKPVKRNFYTKTLCKETITDRTLRLSKRMYESSIVVPMDTPRSTLNPNYIVFLHYTLQVKLKTGYFHYDTDLSVPIVVGTTPLQHLQASASTRQPARRTPTPERQRLIERVQPRPATVEEETPQEAAAEEIHQTMEDDEPPSYDSCLPPSFSFATLAGSQQTLESQPRIHLPKFPGFSTLLGTAPAHEQILEDSGLDMHYYRSYGSLDTDHTGRSLDTFGSLCGPLSEQSEAEQQEQRLDATAQVHQAEHQF</sequence>
<proteinExistence type="inferred from homology"/>
<dbReference type="InterPro" id="IPR014756">
    <property type="entry name" value="Ig_E-set"/>
</dbReference>
<evidence type="ECO:0000313" key="5">
    <source>
        <dbReference type="EMBL" id="TDG47982.1"/>
    </source>
</evidence>
<accession>A0A484BIB6</accession>
<feature type="region of interest" description="Disordered" evidence="3">
    <location>
        <begin position="719"/>
        <end position="757"/>
    </location>
</feature>
<dbReference type="Proteomes" id="UP000295192">
    <property type="component" value="Unassembled WGS sequence"/>
</dbReference>
<dbReference type="Pfam" id="PF00339">
    <property type="entry name" value="Arrestin_N"/>
    <property type="match status" value="2"/>
</dbReference>
<dbReference type="GO" id="GO:0015031">
    <property type="term" value="P:protein transport"/>
    <property type="evidence" value="ECO:0007669"/>
    <property type="project" value="TreeGrafter"/>
</dbReference>
<evidence type="ECO:0000259" key="4">
    <source>
        <dbReference type="SMART" id="SM01017"/>
    </source>
</evidence>
<dbReference type="AlphaFoldDB" id="A0A484BIB6"/>
<keyword evidence="2" id="KW-0716">Sensory transduction</keyword>
<feature type="domain" description="Arrestin C-terminal-like" evidence="4">
    <location>
        <begin position="581"/>
        <end position="715"/>
    </location>
</feature>
<dbReference type="OrthoDB" id="2333384at2759"/>
<dbReference type="InterPro" id="IPR050357">
    <property type="entry name" value="Arrestin_domain-protein"/>
</dbReference>
<evidence type="ECO:0000256" key="1">
    <source>
        <dbReference type="ARBA" id="ARBA00005298"/>
    </source>
</evidence>
<dbReference type="InterPro" id="IPR011022">
    <property type="entry name" value="Arrestin_C-like"/>
</dbReference>
<keyword evidence="6" id="KW-1185">Reference proteome</keyword>
<gene>
    <name evidence="5" type="ORF">AWZ03_005600</name>
</gene>
<dbReference type="EMBL" id="LSRL02000037">
    <property type="protein sequence ID" value="TDG47982.1"/>
    <property type="molecule type" value="Genomic_DNA"/>
</dbReference>
<dbReference type="SMART" id="SM01017">
    <property type="entry name" value="Arrestin_C"/>
    <property type="match status" value="2"/>
</dbReference>
<dbReference type="GO" id="GO:0005737">
    <property type="term" value="C:cytoplasm"/>
    <property type="evidence" value="ECO:0007669"/>
    <property type="project" value="TreeGrafter"/>
</dbReference>
<evidence type="ECO:0000256" key="3">
    <source>
        <dbReference type="SAM" id="MobiDB-lite"/>
    </source>
</evidence>
<comment type="similarity">
    <text evidence="1">Belongs to the arrestin family.</text>
</comment>
<dbReference type="Gene3D" id="2.60.40.640">
    <property type="match status" value="3"/>
</dbReference>
<reference evidence="5 6" key="1">
    <citation type="journal article" date="2019" name="J. Hered.">
        <title>An Improved Genome Assembly for Drosophila navojoa, the Basal Species in the mojavensis Cluster.</title>
        <authorList>
            <person name="Vanderlinde T."/>
            <person name="Dupim E.G."/>
            <person name="Nazario-Yepiz N.O."/>
            <person name="Carvalho A.B."/>
        </authorList>
    </citation>
    <scope>NUCLEOTIDE SEQUENCE [LARGE SCALE GENOMIC DNA]</scope>
    <source>
        <strain evidence="5">Navoj_Jal97</strain>
        <tissue evidence="5">Whole organism</tissue>
    </source>
</reference>
<comment type="caution">
    <text evidence="5">The sequence shown here is derived from an EMBL/GenBank/DDBJ whole genome shotgun (WGS) entry which is preliminary data.</text>
</comment>
<evidence type="ECO:0000256" key="2">
    <source>
        <dbReference type="ARBA" id="ARBA00022606"/>
    </source>
</evidence>
<dbReference type="SUPFAM" id="SSF81296">
    <property type="entry name" value="E set domains"/>
    <property type="match status" value="3"/>
</dbReference>
<feature type="region of interest" description="Disordered" evidence="3">
    <location>
        <begin position="317"/>
        <end position="337"/>
    </location>
</feature>
<evidence type="ECO:0000313" key="6">
    <source>
        <dbReference type="Proteomes" id="UP000295192"/>
    </source>
</evidence>
<dbReference type="InterPro" id="IPR011021">
    <property type="entry name" value="Arrestin-like_N"/>
</dbReference>
<organism evidence="5 6">
    <name type="scientific">Drosophila navojoa</name>
    <name type="common">Fruit fly</name>
    <dbReference type="NCBI Taxonomy" id="7232"/>
    <lineage>
        <taxon>Eukaryota</taxon>
        <taxon>Metazoa</taxon>
        <taxon>Ecdysozoa</taxon>
        <taxon>Arthropoda</taxon>
        <taxon>Hexapoda</taxon>
        <taxon>Insecta</taxon>
        <taxon>Pterygota</taxon>
        <taxon>Neoptera</taxon>
        <taxon>Endopterygota</taxon>
        <taxon>Diptera</taxon>
        <taxon>Brachycera</taxon>
        <taxon>Muscomorpha</taxon>
        <taxon>Ephydroidea</taxon>
        <taxon>Drosophilidae</taxon>
        <taxon>Drosophila</taxon>
    </lineage>
</organism>
<dbReference type="PANTHER" id="PTHR11188">
    <property type="entry name" value="ARRESTIN DOMAIN CONTAINING PROTEIN"/>
    <property type="match status" value="1"/>
</dbReference>
<name>A0A484BIB6_DRONA</name>
<dbReference type="InterPro" id="IPR014752">
    <property type="entry name" value="Arrestin-like_C"/>
</dbReference>
<dbReference type="PANTHER" id="PTHR11188:SF167">
    <property type="entry name" value="ARRESTIN C-TERMINAL-LIKE DOMAIN-CONTAINING PROTEIN-RELATED"/>
    <property type="match status" value="1"/>
</dbReference>
<feature type="domain" description="Arrestin C-terminal-like" evidence="4">
    <location>
        <begin position="163"/>
        <end position="277"/>
    </location>
</feature>
<feature type="region of interest" description="Disordered" evidence="3">
    <location>
        <begin position="852"/>
        <end position="884"/>
    </location>
</feature>
<feature type="compositionally biased region" description="Basic and acidic residues" evidence="3">
    <location>
        <begin position="732"/>
        <end position="744"/>
    </location>
</feature>